<keyword evidence="2" id="KW-1185">Reference proteome</keyword>
<reference evidence="1 2" key="1">
    <citation type="journal article" date="2012" name="Genome Biol.">
        <title>Genome and low-iron response of an oceanic diatom adapted to chronic iron limitation.</title>
        <authorList>
            <person name="Lommer M."/>
            <person name="Specht M."/>
            <person name="Roy A.S."/>
            <person name="Kraemer L."/>
            <person name="Andreson R."/>
            <person name="Gutowska M.A."/>
            <person name="Wolf J."/>
            <person name="Bergner S.V."/>
            <person name="Schilhabel M.B."/>
            <person name="Klostermeier U.C."/>
            <person name="Beiko R.G."/>
            <person name="Rosenstiel P."/>
            <person name="Hippler M."/>
            <person name="Laroche J."/>
        </authorList>
    </citation>
    <scope>NUCLEOTIDE SEQUENCE [LARGE SCALE GENOMIC DNA]</scope>
    <source>
        <strain evidence="1 2">CCMP1005</strain>
    </source>
</reference>
<dbReference type="InterPro" id="IPR043136">
    <property type="entry name" value="B30.2/SPRY_sf"/>
</dbReference>
<evidence type="ECO:0008006" key="3">
    <source>
        <dbReference type="Google" id="ProtNLM"/>
    </source>
</evidence>
<organism evidence="1 2">
    <name type="scientific">Thalassiosira oceanica</name>
    <name type="common">Marine diatom</name>
    <dbReference type="NCBI Taxonomy" id="159749"/>
    <lineage>
        <taxon>Eukaryota</taxon>
        <taxon>Sar</taxon>
        <taxon>Stramenopiles</taxon>
        <taxon>Ochrophyta</taxon>
        <taxon>Bacillariophyta</taxon>
        <taxon>Coscinodiscophyceae</taxon>
        <taxon>Thalassiosirophycidae</taxon>
        <taxon>Thalassiosirales</taxon>
        <taxon>Thalassiosiraceae</taxon>
        <taxon>Thalassiosira</taxon>
    </lineage>
</organism>
<dbReference type="Gene3D" id="2.60.120.920">
    <property type="match status" value="1"/>
</dbReference>
<gene>
    <name evidence="1" type="ORF">THAOC_23069</name>
</gene>
<comment type="caution">
    <text evidence="1">The sequence shown here is derived from an EMBL/GenBank/DDBJ whole genome shotgun (WGS) entry which is preliminary data.</text>
</comment>
<accession>K0S7R2</accession>
<dbReference type="CDD" id="cd09917">
    <property type="entry name" value="F-box_SF"/>
    <property type="match status" value="1"/>
</dbReference>
<sequence>MTFLAGQEAVRPCSDGAEASLRDGQDPLAAALGASDMIVRCLSYLDSRDLANVALTSRAYGGGVQRPSTSADAVPPLPFVEKAAMQIYAEETTADERAVLPRYEDESWLGLLHDLEIHRGRLVFHRLIGSGTGASYVDGNRAHLASAGRRGNSICTAVCNEVMRAGRHFATVEVFSGSLLRFGVIRPIEHLDGSLMAAMVTFTPYNEYWHSELLSGRTERWGSGDVHCCMYCHDGDCDWTDWGDAIMQSLSDWEGAEPYYGRVKVGLLLDLTEGTLTAYKNGERLGVMKNGLTGTYSWSIQVGARQEVAILRRPDLAGIRS</sequence>
<proteinExistence type="predicted"/>
<evidence type="ECO:0000313" key="1">
    <source>
        <dbReference type="EMBL" id="EJK56946.1"/>
    </source>
</evidence>
<dbReference type="EMBL" id="AGNL01030072">
    <property type="protein sequence ID" value="EJK56946.1"/>
    <property type="molecule type" value="Genomic_DNA"/>
</dbReference>
<evidence type="ECO:0000313" key="2">
    <source>
        <dbReference type="Proteomes" id="UP000266841"/>
    </source>
</evidence>
<dbReference type="AlphaFoldDB" id="K0S7R2"/>
<dbReference type="Proteomes" id="UP000266841">
    <property type="component" value="Unassembled WGS sequence"/>
</dbReference>
<protein>
    <recommendedName>
        <fullName evidence="3">B30.2/SPRY domain-containing protein</fullName>
    </recommendedName>
</protein>
<name>K0S7R2_THAOC</name>